<evidence type="ECO:0000313" key="3">
    <source>
        <dbReference type="Proteomes" id="UP000823775"/>
    </source>
</evidence>
<evidence type="ECO:0000256" key="1">
    <source>
        <dbReference type="SAM" id="MobiDB-lite"/>
    </source>
</evidence>
<feature type="compositionally biased region" description="Pro residues" evidence="1">
    <location>
        <begin position="119"/>
        <end position="132"/>
    </location>
</feature>
<feature type="region of interest" description="Disordered" evidence="1">
    <location>
        <begin position="1"/>
        <end position="66"/>
    </location>
</feature>
<gene>
    <name evidence="2" type="ORF">HAX54_012686</name>
</gene>
<dbReference type="EMBL" id="JACEIK010017436">
    <property type="protein sequence ID" value="MCE5165861.1"/>
    <property type="molecule type" value="Genomic_DNA"/>
</dbReference>
<evidence type="ECO:0000313" key="2">
    <source>
        <dbReference type="EMBL" id="MCE5165861.1"/>
    </source>
</evidence>
<comment type="caution">
    <text evidence="2">The sequence shown here is derived from an EMBL/GenBank/DDBJ whole genome shotgun (WGS) entry which is preliminary data.</text>
</comment>
<protein>
    <submittedName>
        <fullName evidence="2">Uncharacterized protein</fullName>
    </submittedName>
</protein>
<reference evidence="2 3" key="1">
    <citation type="journal article" date="2021" name="BMC Genomics">
        <title>Datura genome reveals duplications of psychoactive alkaloid biosynthetic genes and high mutation rate following tissue culture.</title>
        <authorList>
            <person name="Rajewski A."/>
            <person name="Carter-House D."/>
            <person name="Stajich J."/>
            <person name="Litt A."/>
        </authorList>
    </citation>
    <scope>NUCLEOTIDE SEQUENCE [LARGE SCALE GENOMIC DNA]</scope>
    <source>
        <strain evidence="2">AR-01</strain>
    </source>
</reference>
<feature type="compositionally biased region" description="Basic and acidic residues" evidence="1">
    <location>
        <begin position="1"/>
        <end position="19"/>
    </location>
</feature>
<dbReference type="Proteomes" id="UP000823775">
    <property type="component" value="Unassembled WGS sequence"/>
</dbReference>
<feature type="non-terminal residue" evidence="2">
    <location>
        <position position="156"/>
    </location>
</feature>
<organism evidence="2 3">
    <name type="scientific">Datura stramonium</name>
    <name type="common">Jimsonweed</name>
    <name type="synonym">Common thornapple</name>
    <dbReference type="NCBI Taxonomy" id="4076"/>
    <lineage>
        <taxon>Eukaryota</taxon>
        <taxon>Viridiplantae</taxon>
        <taxon>Streptophyta</taxon>
        <taxon>Embryophyta</taxon>
        <taxon>Tracheophyta</taxon>
        <taxon>Spermatophyta</taxon>
        <taxon>Magnoliopsida</taxon>
        <taxon>eudicotyledons</taxon>
        <taxon>Gunneridae</taxon>
        <taxon>Pentapetalae</taxon>
        <taxon>asterids</taxon>
        <taxon>lamiids</taxon>
        <taxon>Solanales</taxon>
        <taxon>Solanaceae</taxon>
        <taxon>Solanoideae</taxon>
        <taxon>Datureae</taxon>
        <taxon>Datura</taxon>
    </lineage>
</organism>
<name>A0ABS8Y587_DATST</name>
<feature type="region of interest" description="Disordered" evidence="1">
    <location>
        <begin position="110"/>
        <end position="133"/>
    </location>
</feature>
<feature type="compositionally biased region" description="Polar residues" evidence="1">
    <location>
        <begin position="26"/>
        <end position="51"/>
    </location>
</feature>
<accession>A0ABS8Y587</accession>
<keyword evidence="3" id="KW-1185">Reference proteome</keyword>
<proteinExistence type="predicted"/>
<sequence>MLSIDLFDKHTEDPPDKAIRPLAMSDQANDLETAQQNPPLLNPKPTDNQKSSTDKLPATNNNTTGLLAHKDNTILNIDVVLNLAKEELFNLVASNTSILQAIRDAIEDTNPITQNQPKNAPPKNKPPVPSKPPFAVAVRESQEAKNIDFTDTSIKH</sequence>